<proteinExistence type="inferred from homology"/>
<dbReference type="Gene3D" id="3.40.50.1820">
    <property type="entry name" value="alpha/beta hydrolase"/>
    <property type="match status" value="1"/>
</dbReference>
<evidence type="ECO:0000313" key="4">
    <source>
        <dbReference type="EMBL" id="OLF18485.1"/>
    </source>
</evidence>
<dbReference type="EMBL" id="MSIE01000007">
    <property type="protein sequence ID" value="OLF18485.1"/>
    <property type="molecule type" value="Genomic_DNA"/>
</dbReference>
<reference evidence="4 5" key="1">
    <citation type="submission" date="2016-12" db="EMBL/GenBank/DDBJ databases">
        <title>The draft genome sequence of Actinophytocola sp. 11-183.</title>
        <authorList>
            <person name="Wang W."/>
            <person name="Yuan L."/>
        </authorList>
    </citation>
    <scope>NUCLEOTIDE SEQUENCE [LARGE SCALE GENOMIC DNA]</scope>
    <source>
        <strain evidence="4 5">11-183</strain>
    </source>
</reference>
<dbReference type="InterPro" id="IPR050261">
    <property type="entry name" value="FrsA_esterase"/>
</dbReference>
<dbReference type="InterPro" id="IPR029058">
    <property type="entry name" value="AB_hydrolase_fold"/>
</dbReference>
<sequence length="302" mass="32649">MDEGVRRTKVAFGSGGVDCAGYLYEPPAPAGGPLSCVVMAHGFAGTMEFLLYRAQRFAEAGFAALVFDYRYFGASEGRPRQLLDIPAQLDDWRAAIRYARGHAAVDERRIALWGSSLGGGHVVTVAAEDPAVAAVVAQVPWLGDGRPWGRRLSHALRWNSVKLTVAAVRDARGARRGAPPLLVPVVGEPGSGAMFTDPSARRAVDAAGLENVLWRNEFTPRAALSLARYEPGRHLERLTAPLLVCATEGDTDIPVDFLRAAVARAPRGELRRYPGTHFEIYYGPTQDEVIADQTAFLRDALA</sequence>
<evidence type="ECO:0000259" key="3">
    <source>
        <dbReference type="Pfam" id="PF12146"/>
    </source>
</evidence>
<dbReference type="STRING" id="1912961.BU204_05860"/>
<gene>
    <name evidence="4" type="ORF">BU204_05860</name>
</gene>
<dbReference type="InterPro" id="IPR022742">
    <property type="entry name" value="Hydrolase_4"/>
</dbReference>
<comment type="similarity">
    <text evidence="1">Belongs to the AB hydrolase superfamily.</text>
</comment>
<comment type="caution">
    <text evidence="4">The sequence shown here is derived from an EMBL/GenBank/DDBJ whole genome shotgun (WGS) entry which is preliminary data.</text>
</comment>
<evidence type="ECO:0000256" key="1">
    <source>
        <dbReference type="ARBA" id="ARBA00008645"/>
    </source>
</evidence>
<dbReference type="PANTHER" id="PTHR22946:SF9">
    <property type="entry name" value="POLYKETIDE TRANSFERASE AF380"/>
    <property type="match status" value="1"/>
</dbReference>
<feature type="domain" description="Serine aminopeptidase S33" evidence="3">
    <location>
        <begin position="35"/>
        <end position="276"/>
    </location>
</feature>
<evidence type="ECO:0000256" key="2">
    <source>
        <dbReference type="ARBA" id="ARBA00022801"/>
    </source>
</evidence>
<keyword evidence="5" id="KW-1185">Reference proteome</keyword>
<dbReference type="Proteomes" id="UP000185596">
    <property type="component" value="Unassembled WGS sequence"/>
</dbReference>
<dbReference type="Gene3D" id="1.10.10.800">
    <property type="match status" value="1"/>
</dbReference>
<dbReference type="OrthoDB" id="5902829at2"/>
<name>A0A1Q8CVV4_9PSEU</name>
<dbReference type="Pfam" id="PF12146">
    <property type="entry name" value="Hydrolase_4"/>
    <property type="match status" value="1"/>
</dbReference>
<dbReference type="RefSeq" id="WP_075124512.1">
    <property type="nucleotide sequence ID" value="NZ_MSIE01000007.1"/>
</dbReference>
<keyword evidence="2 4" id="KW-0378">Hydrolase</keyword>
<dbReference type="AlphaFoldDB" id="A0A1Q8CVV4"/>
<dbReference type="PANTHER" id="PTHR22946">
    <property type="entry name" value="DIENELACTONE HYDROLASE DOMAIN-CONTAINING PROTEIN-RELATED"/>
    <property type="match status" value="1"/>
</dbReference>
<organism evidence="4 5">
    <name type="scientific">Actinophytocola xanthii</name>
    <dbReference type="NCBI Taxonomy" id="1912961"/>
    <lineage>
        <taxon>Bacteria</taxon>
        <taxon>Bacillati</taxon>
        <taxon>Actinomycetota</taxon>
        <taxon>Actinomycetes</taxon>
        <taxon>Pseudonocardiales</taxon>
        <taxon>Pseudonocardiaceae</taxon>
    </lineage>
</organism>
<dbReference type="SUPFAM" id="SSF53474">
    <property type="entry name" value="alpha/beta-Hydrolases"/>
    <property type="match status" value="1"/>
</dbReference>
<evidence type="ECO:0000313" key="5">
    <source>
        <dbReference type="Proteomes" id="UP000185596"/>
    </source>
</evidence>
<accession>A0A1Q8CVV4</accession>
<protein>
    <submittedName>
        <fullName evidence="4">Alpha/beta hydrolase</fullName>
    </submittedName>
</protein>
<dbReference type="GO" id="GO:0052689">
    <property type="term" value="F:carboxylic ester hydrolase activity"/>
    <property type="evidence" value="ECO:0007669"/>
    <property type="project" value="UniProtKB-ARBA"/>
</dbReference>